<evidence type="ECO:0000256" key="2">
    <source>
        <dbReference type="ARBA" id="ARBA00023002"/>
    </source>
</evidence>
<dbReference type="EMBL" id="JAVRBK010000008">
    <property type="protein sequence ID" value="KAK5639805.1"/>
    <property type="molecule type" value="Genomic_DNA"/>
</dbReference>
<comment type="caution">
    <text evidence="4">The sequence shown here is derived from an EMBL/GenBank/DDBJ whole genome shotgun (WGS) entry which is preliminary data.</text>
</comment>
<accession>A0AAN7UZ19</accession>
<proteinExistence type="inferred from homology"/>
<name>A0AAN7UZ19_9COLE</name>
<keyword evidence="5" id="KW-1185">Reference proteome</keyword>
<dbReference type="GO" id="GO:0016616">
    <property type="term" value="F:oxidoreductase activity, acting on the CH-OH group of donors, NAD or NADP as acceptor"/>
    <property type="evidence" value="ECO:0007669"/>
    <property type="project" value="TreeGrafter"/>
</dbReference>
<evidence type="ECO:0000256" key="1">
    <source>
        <dbReference type="ARBA" id="ARBA00006484"/>
    </source>
</evidence>
<organism evidence="4 5">
    <name type="scientific">Pyrocoelia pectoralis</name>
    <dbReference type="NCBI Taxonomy" id="417401"/>
    <lineage>
        <taxon>Eukaryota</taxon>
        <taxon>Metazoa</taxon>
        <taxon>Ecdysozoa</taxon>
        <taxon>Arthropoda</taxon>
        <taxon>Hexapoda</taxon>
        <taxon>Insecta</taxon>
        <taxon>Pterygota</taxon>
        <taxon>Neoptera</taxon>
        <taxon>Endopterygota</taxon>
        <taxon>Coleoptera</taxon>
        <taxon>Polyphaga</taxon>
        <taxon>Elateriformia</taxon>
        <taxon>Elateroidea</taxon>
        <taxon>Lampyridae</taxon>
        <taxon>Lampyrinae</taxon>
        <taxon>Pyrocoelia</taxon>
    </lineage>
</organism>
<dbReference type="InterPro" id="IPR036291">
    <property type="entry name" value="NAD(P)-bd_dom_sf"/>
</dbReference>
<comment type="similarity">
    <text evidence="1 3">Belongs to the short-chain dehydrogenases/reductases (SDR) family.</text>
</comment>
<dbReference type="Pfam" id="PF00106">
    <property type="entry name" value="adh_short"/>
    <property type="match status" value="1"/>
</dbReference>
<dbReference type="Proteomes" id="UP001329430">
    <property type="component" value="Chromosome 8"/>
</dbReference>
<keyword evidence="2" id="KW-0560">Oxidoreductase</keyword>
<evidence type="ECO:0000313" key="5">
    <source>
        <dbReference type="Proteomes" id="UP001329430"/>
    </source>
</evidence>
<dbReference type="PRINTS" id="PR00080">
    <property type="entry name" value="SDRFAMILY"/>
</dbReference>
<dbReference type="PANTHER" id="PTHR44229">
    <property type="entry name" value="15-HYDROXYPROSTAGLANDIN DEHYDROGENASE [NAD(+)]"/>
    <property type="match status" value="1"/>
</dbReference>
<gene>
    <name evidence="4" type="ORF">RI129_010616</name>
</gene>
<dbReference type="PANTHER" id="PTHR44229:SF8">
    <property type="entry name" value="ALCOHOL DEHYDROGENASE-RELATED"/>
    <property type="match status" value="1"/>
</dbReference>
<dbReference type="AlphaFoldDB" id="A0AAN7UZ19"/>
<evidence type="ECO:0000313" key="4">
    <source>
        <dbReference type="EMBL" id="KAK5639805.1"/>
    </source>
</evidence>
<dbReference type="GO" id="GO:0005737">
    <property type="term" value="C:cytoplasm"/>
    <property type="evidence" value="ECO:0007669"/>
    <property type="project" value="TreeGrafter"/>
</dbReference>
<protein>
    <submittedName>
        <fullName evidence="4">Uncharacterized protein</fullName>
    </submittedName>
</protein>
<dbReference type="PRINTS" id="PR00081">
    <property type="entry name" value="GDHRDH"/>
</dbReference>
<dbReference type="SUPFAM" id="SSF51735">
    <property type="entry name" value="NAD(P)-binding Rossmann-fold domains"/>
    <property type="match status" value="1"/>
</dbReference>
<sequence length="201" mass="22091">MFTDLTTFTEMNISVLLLITLLITTCFTDVNMSFDFNGKIALVTGGARGNGYAIISELLQKGIRGVTMIDVDAERGQQAAHELNNMYGYSKVIFIPVNVSQATQFEYAFRVSMWHWNGLDIVINNAGVTGENNWISMVNVNIIGTVQGTYLGLQYMSKSGRGGVIINLSSTLGVDPDYYQPVYDASKSFILSLGRSISDEL</sequence>
<reference evidence="4 5" key="1">
    <citation type="journal article" date="2024" name="Insects">
        <title>An Improved Chromosome-Level Genome Assembly of the Firefly Pyrocoelia pectoralis.</title>
        <authorList>
            <person name="Fu X."/>
            <person name="Meyer-Rochow V.B."/>
            <person name="Ballantyne L."/>
            <person name="Zhu X."/>
        </authorList>
    </citation>
    <scope>NUCLEOTIDE SEQUENCE [LARGE SCALE GENOMIC DNA]</scope>
    <source>
        <strain evidence="4">XCY_ONT2</strain>
    </source>
</reference>
<dbReference type="Gene3D" id="3.40.50.720">
    <property type="entry name" value="NAD(P)-binding Rossmann-like Domain"/>
    <property type="match status" value="1"/>
</dbReference>
<dbReference type="InterPro" id="IPR002347">
    <property type="entry name" value="SDR_fam"/>
</dbReference>
<evidence type="ECO:0000256" key="3">
    <source>
        <dbReference type="RuleBase" id="RU000363"/>
    </source>
</evidence>